<sequence length="65" mass="7383">MWTALRRKIAVEGRELYLTLSMGIALFPQDGLDYQALVRNADTALYRAKAAGRNGWQFFDSSMAR</sequence>
<name>A0A2S2DMS1_9BURK</name>
<reference evidence="2 3" key="1">
    <citation type="submission" date="2018-05" db="EMBL/GenBank/DDBJ databases">
        <title>Complete genome sequence of Massilia oculi sp. nov. CCUG 43427T (=DSM 26321T), the type strain of M. oculi, and comparison with genome sequences of other Massilia strains.</title>
        <authorList>
            <person name="Zhu B."/>
        </authorList>
    </citation>
    <scope>NUCLEOTIDE SEQUENCE [LARGE SCALE GENOMIC DNA]</scope>
    <source>
        <strain evidence="2 3">CCUG 43427</strain>
    </source>
</reference>
<dbReference type="Pfam" id="PF00990">
    <property type="entry name" value="GGDEF"/>
    <property type="match status" value="1"/>
</dbReference>
<proteinExistence type="predicted"/>
<gene>
    <name evidence="2" type="ORF">DIR46_18035</name>
</gene>
<feature type="domain" description="GGDEF" evidence="1">
    <location>
        <begin position="1"/>
        <end position="61"/>
    </location>
</feature>
<dbReference type="InterPro" id="IPR052163">
    <property type="entry name" value="DGC-Regulatory_Protein"/>
</dbReference>
<evidence type="ECO:0000313" key="3">
    <source>
        <dbReference type="Proteomes" id="UP000245820"/>
    </source>
</evidence>
<dbReference type="OrthoDB" id="9812260at2"/>
<keyword evidence="3" id="KW-1185">Reference proteome</keyword>
<evidence type="ECO:0000259" key="1">
    <source>
        <dbReference type="PROSITE" id="PS50887"/>
    </source>
</evidence>
<dbReference type="PANTHER" id="PTHR46663">
    <property type="entry name" value="DIGUANYLATE CYCLASE DGCT-RELATED"/>
    <property type="match status" value="1"/>
</dbReference>
<dbReference type="Gene3D" id="3.30.70.270">
    <property type="match status" value="1"/>
</dbReference>
<dbReference type="InterPro" id="IPR000160">
    <property type="entry name" value="GGDEF_dom"/>
</dbReference>
<accession>A0A2S2DMS1</accession>
<organism evidence="2 3">
    <name type="scientific">Massilia oculi</name>
    <dbReference type="NCBI Taxonomy" id="945844"/>
    <lineage>
        <taxon>Bacteria</taxon>
        <taxon>Pseudomonadati</taxon>
        <taxon>Pseudomonadota</taxon>
        <taxon>Betaproteobacteria</taxon>
        <taxon>Burkholderiales</taxon>
        <taxon>Oxalobacteraceae</taxon>
        <taxon>Telluria group</taxon>
        <taxon>Massilia</taxon>
    </lineage>
</organism>
<dbReference type="SUPFAM" id="SSF55073">
    <property type="entry name" value="Nucleotide cyclase"/>
    <property type="match status" value="1"/>
</dbReference>
<dbReference type="AlphaFoldDB" id="A0A2S2DMS1"/>
<dbReference type="PROSITE" id="PS50887">
    <property type="entry name" value="GGDEF"/>
    <property type="match status" value="1"/>
</dbReference>
<protein>
    <recommendedName>
        <fullName evidence="1">GGDEF domain-containing protein</fullName>
    </recommendedName>
</protein>
<evidence type="ECO:0000313" key="2">
    <source>
        <dbReference type="EMBL" id="AWL06146.1"/>
    </source>
</evidence>
<dbReference type="Proteomes" id="UP000245820">
    <property type="component" value="Chromosome"/>
</dbReference>
<dbReference type="NCBIfam" id="TIGR00254">
    <property type="entry name" value="GGDEF"/>
    <property type="match status" value="1"/>
</dbReference>
<dbReference type="PANTHER" id="PTHR46663:SF3">
    <property type="entry name" value="SLL0267 PROTEIN"/>
    <property type="match status" value="1"/>
</dbReference>
<dbReference type="InterPro" id="IPR029787">
    <property type="entry name" value="Nucleotide_cyclase"/>
</dbReference>
<dbReference type="KEGG" id="mtim:DIR46_18035"/>
<dbReference type="EMBL" id="CP029343">
    <property type="protein sequence ID" value="AWL06146.1"/>
    <property type="molecule type" value="Genomic_DNA"/>
</dbReference>
<dbReference type="InterPro" id="IPR043128">
    <property type="entry name" value="Rev_trsase/Diguanyl_cyclase"/>
</dbReference>